<name>A0A1X7QY05_9SACH</name>
<protein>
    <submittedName>
        <fullName evidence="2">Uncharacterized protein</fullName>
    </submittedName>
</protein>
<keyword evidence="3" id="KW-1185">Reference proteome</keyword>
<dbReference type="AlphaFoldDB" id="A0A1X7QY05"/>
<sequence>MSLHSPPKSPKSFQKHNSNLSTFYEQSLNSIRIRIDNIPPGKTWKQIKYLIGGIINHNKIIQVKLLPPIASLIPPFVTLQSCIVLLKNDLSQDDLNNLLMTINSYQWDFHDLFTYIIPNQPFPSSGPLPSNYPMPYHPMMSMGTPMISSPQHQYSQLPFPPSQNLKTPQPFLPISPTLRPDQSQSQQSQKQPLLPAFPLVPGVQPIINKGTNHSNNNDNINNGNKRNNGIFVPGSNISEENGNPMYPMGYPTSFPPRRQLYHQPVIGNKYIPSHGHIIPNQLRESEQDLYNSMNMFHISPRSSISSDHDNIAYLTGKKGLNPFKQPKSLKSIFNERNFRKQMTERKMYQLKLKNFPPYLVSDTIRPIRDKDTNIDIETNYLEKYGKLRWTVLKDFVKLKCPTLLSLQDSEDSDFSLDNTREFYVGVYEDMDKLLNVKIDDGVYQVDAVYFNAIIGFKDEALCTLCYDALKDQEYALDYKLDVTIIQPLETQERDAEEISTLKGIDEEVSEGSTDIEKD</sequence>
<feature type="region of interest" description="Disordered" evidence="1">
    <location>
        <begin position="496"/>
        <end position="518"/>
    </location>
</feature>
<feature type="compositionally biased region" description="Low complexity" evidence="1">
    <location>
        <begin position="182"/>
        <end position="191"/>
    </location>
</feature>
<evidence type="ECO:0000256" key="1">
    <source>
        <dbReference type="SAM" id="MobiDB-lite"/>
    </source>
</evidence>
<feature type="region of interest" description="Disordered" evidence="1">
    <location>
        <begin position="160"/>
        <end position="191"/>
    </location>
</feature>
<gene>
    <name evidence="2" type="ORF">KASA_0Q07964G</name>
</gene>
<evidence type="ECO:0000313" key="3">
    <source>
        <dbReference type="Proteomes" id="UP000196158"/>
    </source>
</evidence>
<reference evidence="2 3" key="1">
    <citation type="submission" date="2017-04" db="EMBL/GenBank/DDBJ databases">
        <authorList>
            <person name="Afonso C.L."/>
            <person name="Miller P.J."/>
            <person name="Scott M.A."/>
            <person name="Spackman E."/>
            <person name="Goraichik I."/>
            <person name="Dimitrov K.M."/>
            <person name="Suarez D.L."/>
            <person name="Swayne D.E."/>
        </authorList>
    </citation>
    <scope>NUCLEOTIDE SEQUENCE [LARGE SCALE GENOMIC DNA]</scope>
</reference>
<dbReference type="EMBL" id="FXLY01000002">
    <property type="protein sequence ID" value="SMN18335.1"/>
    <property type="molecule type" value="Genomic_DNA"/>
</dbReference>
<proteinExistence type="predicted"/>
<organism evidence="2 3">
    <name type="scientific">Maudiozyma saulgeensis</name>
    <dbReference type="NCBI Taxonomy" id="1789683"/>
    <lineage>
        <taxon>Eukaryota</taxon>
        <taxon>Fungi</taxon>
        <taxon>Dikarya</taxon>
        <taxon>Ascomycota</taxon>
        <taxon>Saccharomycotina</taxon>
        <taxon>Saccharomycetes</taxon>
        <taxon>Saccharomycetales</taxon>
        <taxon>Saccharomycetaceae</taxon>
        <taxon>Maudiozyma</taxon>
    </lineage>
</organism>
<evidence type="ECO:0000313" key="2">
    <source>
        <dbReference type="EMBL" id="SMN18335.1"/>
    </source>
</evidence>
<dbReference type="Proteomes" id="UP000196158">
    <property type="component" value="Unassembled WGS sequence"/>
</dbReference>
<dbReference type="OrthoDB" id="4068713at2759"/>
<accession>A0A1X7QY05</accession>